<dbReference type="AlphaFoldDB" id="A0A8T1WS91"/>
<comment type="caution">
    <text evidence="2">The sequence shown here is derived from an EMBL/GenBank/DDBJ whole genome shotgun (WGS) entry which is preliminary data.</text>
</comment>
<evidence type="ECO:0000313" key="3">
    <source>
        <dbReference type="Proteomes" id="UP000693981"/>
    </source>
</evidence>
<dbReference type="EMBL" id="JAGDFL010000204">
    <property type="protein sequence ID" value="KAG7395474.1"/>
    <property type="molecule type" value="Genomic_DNA"/>
</dbReference>
<evidence type="ECO:0000313" key="2">
    <source>
        <dbReference type="EMBL" id="KAG7395474.1"/>
    </source>
</evidence>
<organism evidence="2 3">
    <name type="scientific">Phytophthora boehmeriae</name>
    <dbReference type="NCBI Taxonomy" id="109152"/>
    <lineage>
        <taxon>Eukaryota</taxon>
        <taxon>Sar</taxon>
        <taxon>Stramenopiles</taxon>
        <taxon>Oomycota</taxon>
        <taxon>Peronosporomycetes</taxon>
        <taxon>Peronosporales</taxon>
        <taxon>Peronosporaceae</taxon>
        <taxon>Phytophthora</taxon>
    </lineage>
</organism>
<evidence type="ECO:0000259" key="1">
    <source>
        <dbReference type="Pfam" id="PF13349"/>
    </source>
</evidence>
<dbReference type="Pfam" id="PF13349">
    <property type="entry name" value="DUF4097"/>
    <property type="match status" value="1"/>
</dbReference>
<feature type="domain" description="DUF4097" evidence="1">
    <location>
        <begin position="114"/>
        <end position="239"/>
    </location>
</feature>
<accession>A0A8T1WS91</accession>
<reference evidence="2" key="1">
    <citation type="submission" date="2021-02" db="EMBL/GenBank/DDBJ databases">
        <authorList>
            <person name="Palmer J.M."/>
        </authorList>
    </citation>
    <scope>NUCLEOTIDE SEQUENCE</scope>
    <source>
        <strain evidence="2">SCRP23</strain>
    </source>
</reference>
<dbReference type="Proteomes" id="UP000693981">
    <property type="component" value="Unassembled WGS sequence"/>
</dbReference>
<gene>
    <name evidence="2" type="ORF">PHYBOEH_003704</name>
</gene>
<dbReference type="InterPro" id="IPR025164">
    <property type="entry name" value="Toastrack_DUF4097"/>
</dbReference>
<sequence>MLRGRRLLPSVGRCSGGSRRFSSCASEASLSLRHLAQQSSVRFKASDAAVTNVQVVPVLSSSDFALRVSSSTDAAIDLQSLFTIVQEAVDTDEGAESVKSLQITKNEGVAAVETNVQLLLPHTVDLDIAVVNGSVHLQDKIEGDVKVVVGRGDVHVDKVRGKNVSLKTNGGSLAIKSLVEGETVRLEAADSVKCKRLMAGKAEVKLGKGSPSSESEFGAIYASTCNIQSTTQSGEAQLRLGNVHGYLRVASEGLKSVHVDSVTGALDLADSGAKCAVVAHFDSWTDDAASSILVGGDVKVSLQPAASIGVELHGTRVAIGDGCQFDSSEMDQLDEDYAVFTGELRAQEGTMTSASGSSGKINLGSAKDDAMRTSFFMRGSGSDKDNDEEGSRTPRLFVHALSGEVTLDQLDWMANIKRKHLNH</sequence>
<keyword evidence="3" id="KW-1185">Reference proteome</keyword>
<dbReference type="OrthoDB" id="78128at2759"/>
<dbReference type="PANTHER" id="PTHR34094">
    <property type="match status" value="1"/>
</dbReference>
<name>A0A8T1WS91_9STRA</name>
<dbReference type="PANTHER" id="PTHR34094:SF1">
    <property type="entry name" value="PROTEIN FAM185A"/>
    <property type="match status" value="1"/>
</dbReference>
<proteinExistence type="predicted"/>
<protein>
    <recommendedName>
        <fullName evidence="1">DUF4097 domain-containing protein</fullName>
    </recommendedName>
</protein>